<dbReference type="EMBL" id="ML996082">
    <property type="protein sequence ID" value="KAF2156007.1"/>
    <property type="molecule type" value="Genomic_DNA"/>
</dbReference>
<feature type="region of interest" description="Disordered" evidence="1">
    <location>
        <begin position="172"/>
        <end position="202"/>
    </location>
</feature>
<dbReference type="InterPro" id="IPR036815">
    <property type="entry name" value="14-3-3_dom_sf"/>
</dbReference>
<dbReference type="AlphaFoldDB" id="A0A9P4J5Y4"/>
<name>A0A9P4J5Y4_9PEZI</name>
<dbReference type="Proteomes" id="UP000799439">
    <property type="component" value="Unassembled WGS sequence"/>
</dbReference>
<feature type="compositionally biased region" description="Basic and acidic residues" evidence="1">
    <location>
        <begin position="436"/>
        <end position="456"/>
    </location>
</feature>
<feature type="region of interest" description="Disordered" evidence="1">
    <location>
        <begin position="413"/>
        <end position="469"/>
    </location>
</feature>
<proteinExistence type="predicted"/>
<dbReference type="OrthoDB" id="5370350at2759"/>
<protein>
    <recommendedName>
        <fullName evidence="4">14-3-3 domain-containing protein</fullName>
    </recommendedName>
</protein>
<dbReference type="SUPFAM" id="SSF48445">
    <property type="entry name" value="14-3-3 protein"/>
    <property type="match status" value="1"/>
</dbReference>
<evidence type="ECO:0000313" key="3">
    <source>
        <dbReference type="Proteomes" id="UP000799439"/>
    </source>
</evidence>
<comment type="caution">
    <text evidence="2">The sequence shown here is derived from an EMBL/GenBank/DDBJ whole genome shotgun (WGS) entry which is preliminary data.</text>
</comment>
<feature type="compositionally biased region" description="Low complexity" evidence="1">
    <location>
        <begin position="458"/>
        <end position="469"/>
    </location>
</feature>
<sequence>MAASDIDQKILGRIAKDAGMSDPSLSAALYQVLGLSVILSQKLYRAGRVRRLDITRDTKSIRLYHQIIWLSREGLAITEVLIIPYCQSPSQPPKCRVMAAKLRASFYHVFCLFHNQPPISLSTPPKLSPNDNNTSSAASARDVRPRTAVLRETIPSMASEASYITNPFALSGPAQTSPPPYPPPPVPALHSPSPRTPLHPPGLQGLSPIRRSPPSTADFIMPPLDFVPATAAYFTQANTLARQLLSGSDPLRLSIAYESCAFTLECAKDMTLARDRAKSIIRAVYADPEPMEDSDFQDAAALVQAIAIIAKRIEMSDLSIQSSGKAHSPSHVGTKRSPAQATSRQQPAIRVSPVRPRKQRSRKMQRESLNVAAKPQATPNAEPTRSIATATAPSVTPSGTVAENTALNQPEFFASTGKSAQQSNGGSQGSSTGNLSEKERKRWRVEMAEQDLERRRNSASQASSAGRAS</sequence>
<keyword evidence="3" id="KW-1185">Reference proteome</keyword>
<dbReference type="Gene3D" id="1.20.190.20">
    <property type="entry name" value="14-3-3 domain"/>
    <property type="match status" value="1"/>
</dbReference>
<gene>
    <name evidence="2" type="ORF">K461DRAFT_275078</name>
</gene>
<feature type="region of interest" description="Disordered" evidence="1">
    <location>
        <begin position="320"/>
        <end position="401"/>
    </location>
</feature>
<feature type="compositionally biased region" description="Polar residues" evidence="1">
    <location>
        <begin position="121"/>
        <end position="138"/>
    </location>
</feature>
<feature type="compositionally biased region" description="Low complexity" evidence="1">
    <location>
        <begin position="417"/>
        <end position="433"/>
    </location>
</feature>
<reference evidence="2" key="1">
    <citation type="journal article" date="2020" name="Stud. Mycol.">
        <title>101 Dothideomycetes genomes: a test case for predicting lifestyles and emergence of pathogens.</title>
        <authorList>
            <person name="Haridas S."/>
            <person name="Albert R."/>
            <person name="Binder M."/>
            <person name="Bloem J."/>
            <person name="Labutti K."/>
            <person name="Salamov A."/>
            <person name="Andreopoulos B."/>
            <person name="Baker S."/>
            <person name="Barry K."/>
            <person name="Bills G."/>
            <person name="Bluhm B."/>
            <person name="Cannon C."/>
            <person name="Castanera R."/>
            <person name="Culley D."/>
            <person name="Daum C."/>
            <person name="Ezra D."/>
            <person name="Gonzalez J."/>
            <person name="Henrissat B."/>
            <person name="Kuo A."/>
            <person name="Liang C."/>
            <person name="Lipzen A."/>
            <person name="Lutzoni F."/>
            <person name="Magnuson J."/>
            <person name="Mondo S."/>
            <person name="Nolan M."/>
            <person name="Ohm R."/>
            <person name="Pangilinan J."/>
            <person name="Park H.-J."/>
            <person name="Ramirez L."/>
            <person name="Alfaro M."/>
            <person name="Sun H."/>
            <person name="Tritt A."/>
            <person name="Yoshinaga Y."/>
            <person name="Zwiers L.-H."/>
            <person name="Turgeon B."/>
            <person name="Goodwin S."/>
            <person name="Spatafora J."/>
            <person name="Crous P."/>
            <person name="Grigoriev I."/>
        </authorList>
    </citation>
    <scope>NUCLEOTIDE SEQUENCE</scope>
    <source>
        <strain evidence="2">CBS 260.36</strain>
    </source>
</reference>
<feature type="region of interest" description="Disordered" evidence="1">
    <location>
        <begin position="121"/>
        <end position="146"/>
    </location>
</feature>
<accession>A0A9P4J5Y4</accession>
<evidence type="ECO:0008006" key="4">
    <source>
        <dbReference type="Google" id="ProtNLM"/>
    </source>
</evidence>
<organism evidence="2 3">
    <name type="scientific">Myriangium duriaei CBS 260.36</name>
    <dbReference type="NCBI Taxonomy" id="1168546"/>
    <lineage>
        <taxon>Eukaryota</taxon>
        <taxon>Fungi</taxon>
        <taxon>Dikarya</taxon>
        <taxon>Ascomycota</taxon>
        <taxon>Pezizomycotina</taxon>
        <taxon>Dothideomycetes</taxon>
        <taxon>Dothideomycetidae</taxon>
        <taxon>Myriangiales</taxon>
        <taxon>Myriangiaceae</taxon>
        <taxon>Myriangium</taxon>
    </lineage>
</organism>
<evidence type="ECO:0000256" key="1">
    <source>
        <dbReference type="SAM" id="MobiDB-lite"/>
    </source>
</evidence>
<feature type="compositionally biased region" description="Polar residues" evidence="1">
    <location>
        <begin position="337"/>
        <end position="346"/>
    </location>
</feature>
<feature type="compositionally biased region" description="Polar residues" evidence="1">
    <location>
        <begin position="377"/>
        <end position="401"/>
    </location>
</feature>
<feature type="compositionally biased region" description="Pro residues" evidence="1">
    <location>
        <begin position="176"/>
        <end position="187"/>
    </location>
</feature>
<evidence type="ECO:0000313" key="2">
    <source>
        <dbReference type="EMBL" id="KAF2156007.1"/>
    </source>
</evidence>